<dbReference type="CDD" id="cd19607">
    <property type="entry name" value="GTA_TIM-barrel-like"/>
    <property type="match status" value="1"/>
</dbReference>
<dbReference type="EMBL" id="LMCB01000139">
    <property type="protein sequence ID" value="KZL06756.1"/>
    <property type="molecule type" value="Genomic_DNA"/>
</dbReference>
<dbReference type="Proteomes" id="UP000076577">
    <property type="component" value="Unassembled WGS sequence"/>
</dbReference>
<dbReference type="Pfam" id="PF13547">
    <property type="entry name" value="GTA_TIM"/>
    <property type="match status" value="1"/>
</dbReference>
<comment type="caution">
    <text evidence="4">The sequence shown here is derived from an EMBL/GenBank/DDBJ whole genome shotgun (WGS) entry which is preliminary data.</text>
</comment>
<dbReference type="InterPro" id="IPR032876">
    <property type="entry name" value="J_dom"/>
</dbReference>
<evidence type="ECO:0000313" key="4">
    <source>
        <dbReference type="EMBL" id="KZL06756.1"/>
    </source>
</evidence>
<feature type="domain" description="GTA TIM-barrel-like" evidence="1">
    <location>
        <begin position="231"/>
        <end position="530"/>
    </location>
</feature>
<dbReference type="Gene3D" id="3.20.20.80">
    <property type="entry name" value="Glycosidases"/>
    <property type="match status" value="1"/>
</dbReference>
<dbReference type="Pfam" id="PF23666">
    <property type="entry name" value="Rcc01698_C"/>
    <property type="match status" value="1"/>
</dbReference>
<dbReference type="InterPro" id="IPR056490">
    <property type="entry name" value="Rcc01698_C"/>
</dbReference>
<feature type="domain" description="Rcc01698-like C-terminal" evidence="3">
    <location>
        <begin position="847"/>
        <end position="943"/>
    </location>
</feature>
<dbReference type="Pfam" id="PF13550">
    <property type="entry name" value="Phage-tail_3"/>
    <property type="match status" value="1"/>
</dbReference>
<dbReference type="InterPro" id="IPR025195">
    <property type="entry name" value="GTA_TIM_dom"/>
</dbReference>
<dbReference type="STRING" id="989403.SAMN05421798_1631"/>
<dbReference type="InterPro" id="IPR017853">
    <property type="entry name" value="GH"/>
</dbReference>
<organism evidence="4 5">
    <name type="scientific">Pseudovibrio axinellae</name>
    <dbReference type="NCBI Taxonomy" id="989403"/>
    <lineage>
        <taxon>Bacteria</taxon>
        <taxon>Pseudomonadati</taxon>
        <taxon>Pseudomonadota</taxon>
        <taxon>Alphaproteobacteria</taxon>
        <taxon>Hyphomicrobiales</taxon>
        <taxon>Stappiaceae</taxon>
        <taxon>Pseudovibrio</taxon>
    </lineage>
</organism>
<dbReference type="AlphaFoldDB" id="A0A161X8Z4"/>
<feature type="domain" description="Tip attachment protein J" evidence="2">
    <location>
        <begin position="592"/>
        <end position="756"/>
    </location>
</feature>
<evidence type="ECO:0000313" key="5">
    <source>
        <dbReference type="Proteomes" id="UP000076577"/>
    </source>
</evidence>
<name>A0A161X8Z4_9HYPH</name>
<gene>
    <name evidence="4" type="ORF">PsAD2_04269</name>
</gene>
<reference evidence="4 5" key="1">
    <citation type="journal article" date="2016" name="Front. Microbiol.">
        <title>Comparative Genomic Analysis Reveals a Diverse Repertoire of Genes Involved in Prokaryote-Eukaryote Interactions within the Pseudovibrio Genus.</title>
        <authorList>
            <person name="Romano S."/>
            <person name="Fernandez-Guerra A."/>
            <person name="Reen F.J."/>
            <person name="Glockner F.O."/>
            <person name="Crowley S.P."/>
            <person name="O'Sullivan O."/>
            <person name="Cotter P.D."/>
            <person name="Adams C."/>
            <person name="Dobson A.D."/>
            <person name="O'Gara F."/>
        </authorList>
    </citation>
    <scope>NUCLEOTIDE SEQUENCE [LARGE SCALE GENOMIC DNA]</scope>
    <source>
        <strain evidence="4 5">Ad2</strain>
    </source>
</reference>
<evidence type="ECO:0000259" key="2">
    <source>
        <dbReference type="Pfam" id="PF13550"/>
    </source>
</evidence>
<dbReference type="SUPFAM" id="SSF51445">
    <property type="entry name" value="(Trans)glycosidases"/>
    <property type="match status" value="1"/>
</dbReference>
<keyword evidence="5" id="KW-1185">Reference proteome</keyword>
<accession>A0A161X8Z4</accession>
<dbReference type="PATRIC" id="fig|989403.3.peg.4665"/>
<evidence type="ECO:0008006" key="6">
    <source>
        <dbReference type="Google" id="ProtNLM"/>
    </source>
</evidence>
<sequence length="1101" mass="120535">MLGRILSQNGGSYGEQVTGSTEFGYSKTLVKENKDGLSTAYNNRHTLAAQTDWELSLDLLEGSCPNCKRISLVVAWFGDDLRAEHCTIAPRVEALKTTSPIEWRVAGLSRGQARLVSYVDGKPAYGGTPSDSVIVEAIQDLKARGFEVMLYPFIMMDIPEGNGLPDPYGGAEQQRYPWRGRITCHPASGQPGTPDKTLIGGYQVVYFMGFADPLDFGWDGESVTYSGDDEWRYSRFILHLAKLAQVAGGVDAFMIGTEMPGLSSVRTTGNFFMFASLMAFLAGQVRSMLGADTKISYAADWSEYHSYRPNDGSGDVLFHLDLLWADENIDFIGIDNYLPLSDWRDGQGHADHAPGAQSIHDVNYLKSGIEGGEYFDYYYASAADRESQIRSPIEDLGHGEDWIFRQKDLRGWWESAHHNRPGGIRSNDASEWQPKSKPIWFTEYGCPAIDKGTNQPNVFYDPKSSESEVPYFSSGVRDDLIQRRYLRATQEYWAQEAGNNPISPVYGGPMVDPVNMYAWAWDVRPFPSYPIESDTWADWGNFTTGHWLSGRLGGVSADGLARLLMQRCGLVEGEDFDCAGADGVGDGFLISSVTSARSVLETLGAAFFFDAVESGGRVEFRSRRSLYPLKQINAQSMIDQGKDKERVAIVRAQETELPAVVRVTGYDSSNDFNTVTAQALIDAASSERVVITDLPLVTNYERLQGISEGLLQEAWASRERFTFTLAPTELQIEAGDLLELELSGGTYSARVTGVKDGEARAVEAALYDAPVYEGTQGAQRAFVSQGEYLQVAPLAVFIDGPLLRDQDTPWQGYLTGYQLPFSPGMAFLSSPITSGYELRAAIDQTGILGELVADLPAGPLYRWDMGNLIKVKLYSGELASLEDSLVFAGGNALLIEGINGEWEVVQFAQADLVGARSYSLSKILRGQRGSELAMGAATGARVVVLDGGIVQNGLSRSELGLPLNWQAGRAGAGVGSQDYTSYLQTFTGKGERPLSPVHLSSTRAGDDSILIGWVRRTRTGGDSWEAEQVPLGEEAEHYEIEIRDGEAVKRVLSSTSQSITYSAAMQVEDFGALASSFEIQVFQLSAAYGRGVPSLFFFDDN</sequence>
<evidence type="ECO:0000259" key="3">
    <source>
        <dbReference type="Pfam" id="PF23666"/>
    </source>
</evidence>
<protein>
    <recommendedName>
        <fullName evidence="6">GTA TIM-barrel-like domain protein</fullName>
    </recommendedName>
</protein>
<evidence type="ECO:0000259" key="1">
    <source>
        <dbReference type="Pfam" id="PF13547"/>
    </source>
</evidence>
<proteinExistence type="predicted"/>